<evidence type="ECO:0000313" key="1">
    <source>
        <dbReference type="EMBL" id="ACD22597.1"/>
    </source>
</evidence>
<accession>B2TM44</accession>
<reference evidence="1" key="2">
    <citation type="submission" date="2009-08" db="EMBL/GenBank/DDBJ databases">
        <authorList>
            <person name="Shrivastava S."/>
            <person name="Brinkac L.M."/>
            <person name="Dodson R.J."/>
            <person name="Harkins D.M."/>
            <person name="Durkin A.S."/>
            <person name="Sutton G."/>
        </authorList>
    </citation>
    <scope>NUCLEOTIDE SEQUENCE</scope>
    <source>
        <strain evidence="1">Eklund 17B</strain>
    </source>
</reference>
<proteinExistence type="predicted"/>
<dbReference type="KEGG" id="cbk:CLL_A1968"/>
<name>B2TM44_CLOBB</name>
<dbReference type="HOGENOM" id="CLU_3166327_0_0_9"/>
<protein>
    <submittedName>
        <fullName evidence="1">Uncharacterized protein</fullName>
    </submittedName>
</protein>
<dbReference type="EMBL" id="CP001056">
    <property type="protein sequence ID" value="ACD22597.1"/>
    <property type="molecule type" value="Genomic_DNA"/>
</dbReference>
<gene>
    <name evidence="1" type="ordered locus">CLL_A1968</name>
</gene>
<organism evidence="1">
    <name type="scientific">Clostridium botulinum (strain Eklund 17B / Type B)</name>
    <dbReference type="NCBI Taxonomy" id="935198"/>
    <lineage>
        <taxon>Bacteria</taxon>
        <taxon>Bacillati</taxon>
        <taxon>Bacillota</taxon>
        <taxon>Clostridia</taxon>
        <taxon>Eubacteriales</taxon>
        <taxon>Clostridiaceae</taxon>
        <taxon>Clostridium</taxon>
    </lineage>
</organism>
<sequence length="47" mass="5422">MAMFALLVQKPKIDAEFSQNIHKSVAIYRKISYYSSGGKKIYERVVL</sequence>
<dbReference type="AlphaFoldDB" id="B2TM44"/>
<reference evidence="1" key="1">
    <citation type="submission" date="2009-06" db="EMBL/GenBank/DDBJ databases">
        <authorList>
            <consortium name="US DOE Joint Genome Institute (JGI-PGF)"/>
            <person name="Lucas S."/>
            <person name="Copeland A."/>
            <person name="Lapidus A."/>
            <person name="Glavina del Rio T."/>
            <person name="Dalin E."/>
            <person name="Tice H."/>
            <person name="Bruce D."/>
            <person name="Goodwin L."/>
            <person name="Pitluck S."/>
            <person name="Kyrpides N."/>
            <person name="Mavromatis K."/>
            <person name="Ivanova N."/>
            <person name="Saunders E."/>
            <person name="Brettin T."/>
            <person name="Detter J.C."/>
            <person name="Han C."/>
            <person name="Larimer F."/>
            <person name="Land M."/>
            <person name="Hauser L."/>
            <person name="Markowitz V."/>
            <person name="Cheng J.-F."/>
            <person name="Hugenholtz P."/>
            <person name="Woyke T."/>
            <person name="Wu D."/>
            <person name="Gronow S."/>
            <person name="Klenk H.-P."/>
            <person name="Eisen J.A."/>
        </authorList>
    </citation>
    <scope>NUCLEOTIDE SEQUENCE</scope>
    <source>
        <strain evidence="1">Eklund 17B</strain>
    </source>
</reference>